<name>A0A3P1SV07_9GAMM</name>
<dbReference type="RefSeq" id="WP_124924977.1">
    <property type="nucleotide sequence ID" value="NZ_BMOH01000011.1"/>
</dbReference>
<dbReference type="Proteomes" id="UP000267535">
    <property type="component" value="Unassembled WGS sequence"/>
</dbReference>
<organism evidence="1 2">
    <name type="scientific">Amphritea balenae</name>
    <dbReference type="NCBI Taxonomy" id="452629"/>
    <lineage>
        <taxon>Bacteria</taxon>
        <taxon>Pseudomonadati</taxon>
        <taxon>Pseudomonadota</taxon>
        <taxon>Gammaproteobacteria</taxon>
        <taxon>Oceanospirillales</taxon>
        <taxon>Oceanospirillaceae</taxon>
        <taxon>Amphritea</taxon>
    </lineage>
</organism>
<gene>
    <name evidence="1" type="ORF">EHS89_04700</name>
</gene>
<evidence type="ECO:0008006" key="3">
    <source>
        <dbReference type="Google" id="ProtNLM"/>
    </source>
</evidence>
<accession>A0A3P1SV07</accession>
<protein>
    <recommendedName>
        <fullName evidence="3">DUF3405 domain-containing protein</fullName>
    </recommendedName>
</protein>
<sequence>MSKQCFLFQSHFMTPDVERLFRQLADETKELGDAFILYHLQDGNDDELLRRNPHYCFTDESIDAMNYRKLGEGLSPGATHFPVLKFNLDFEEYDYYWLIENDVQYSGSWNDFFRCFDENCADYLTSNIYPFASMPEWPWWELSHPDIEIPESKRFRSFNPVFRVSCRALTAMHILLRSGWLGHNEVAMPTLLHLAGLDIEDFGGEGPFVPKDRLHRFYSSSHANEYGRLNTGTYRFRPAFEQIGDLEGKLYHPVKLR</sequence>
<dbReference type="OrthoDB" id="6383705at2"/>
<comment type="caution">
    <text evidence="1">The sequence shown here is derived from an EMBL/GenBank/DDBJ whole genome shotgun (WGS) entry which is preliminary data.</text>
</comment>
<reference evidence="1 2" key="1">
    <citation type="submission" date="2018-11" db="EMBL/GenBank/DDBJ databases">
        <title>The draft genome sequence of Amphritea balenae JAMM 1525T.</title>
        <authorList>
            <person name="Fang Z."/>
            <person name="Zhang Y."/>
            <person name="Han X."/>
        </authorList>
    </citation>
    <scope>NUCLEOTIDE SEQUENCE [LARGE SCALE GENOMIC DNA]</scope>
    <source>
        <strain evidence="1 2">JAMM 1525</strain>
    </source>
</reference>
<keyword evidence="2" id="KW-1185">Reference proteome</keyword>
<proteinExistence type="predicted"/>
<evidence type="ECO:0000313" key="2">
    <source>
        <dbReference type="Proteomes" id="UP000267535"/>
    </source>
</evidence>
<dbReference type="EMBL" id="RQXV01000002">
    <property type="protein sequence ID" value="RRD00396.1"/>
    <property type="molecule type" value="Genomic_DNA"/>
</dbReference>
<dbReference type="AlphaFoldDB" id="A0A3P1SV07"/>
<evidence type="ECO:0000313" key="1">
    <source>
        <dbReference type="EMBL" id="RRD00396.1"/>
    </source>
</evidence>